<protein>
    <recommendedName>
        <fullName evidence="4">Extracellular membrane protein CFEM domain-containing protein</fullName>
    </recommendedName>
</protein>
<feature type="signal peptide" evidence="1">
    <location>
        <begin position="1"/>
        <end position="24"/>
    </location>
</feature>
<evidence type="ECO:0000313" key="2">
    <source>
        <dbReference type="EMBL" id="ORY58949.1"/>
    </source>
</evidence>
<proteinExistence type="predicted"/>
<dbReference type="AlphaFoldDB" id="A0A1Y2DI84"/>
<dbReference type="OrthoDB" id="10421501at2759"/>
<evidence type="ECO:0000313" key="3">
    <source>
        <dbReference type="Proteomes" id="UP000193920"/>
    </source>
</evidence>
<accession>A0A1Y2DI84</accession>
<name>A0A1Y2DI84_9FUNG</name>
<reference evidence="2 3" key="1">
    <citation type="submission" date="2016-08" db="EMBL/GenBank/DDBJ databases">
        <title>A Parts List for Fungal Cellulosomes Revealed by Comparative Genomics.</title>
        <authorList>
            <consortium name="DOE Joint Genome Institute"/>
            <person name="Haitjema C.H."/>
            <person name="Gilmore S.P."/>
            <person name="Henske J.K."/>
            <person name="Solomon K.V."/>
            <person name="De Groot R."/>
            <person name="Kuo A."/>
            <person name="Mondo S.J."/>
            <person name="Salamov A.A."/>
            <person name="Labutti K."/>
            <person name="Zhao Z."/>
            <person name="Chiniquy J."/>
            <person name="Barry K."/>
            <person name="Brewer H.M."/>
            <person name="Purvine S.O."/>
            <person name="Wright A.T."/>
            <person name="Boxma B."/>
            <person name="Van Alen T."/>
            <person name="Hackstein J.H."/>
            <person name="Baker S.E."/>
            <person name="Grigoriev I.V."/>
            <person name="O'Malley M.A."/>
        </authorList>
    </citation>
    <scope>NUCLEOTIDE SEQUENCE [LARGE SCALE GENOMIC DNA]</scope>
    <source>
        <strain evidence="2 3">G1</strain>
    </source>
</reference>
<dbReference type="Proteomes" id="UP000193920">
    <property type="component" value="Unassembled WGS sequence"/>
</dbReference>
<feature type="chain" id="PRO_5010999209" description="Extracellular membrane protein CFEM domain-containing protein" evidence="1">
    <location>
        <begin position="25"/>
        <end position="165"/>
    </location>
</feature>
<keyword evidence="1" id="KW-0732">Signal</keyword>
<comment type="caution">
    <text evidence="2">The sequence shown here is derived from an EMBL/GenBank/DDBJ whole genome shotgun (WGS) entry which is preliminary data.</text>
</comment>
<organism evidence="2 3">
    <name type="scientific">Neocallimastix californiae</name>
    <dbReference type="NCBI Taxonomy" id="1754190"/>
    <lineage>
        <taxon>Eukaryota</taxon>
        <taxon>Fungi</taxon>
        <taxon>Fungi incertae sedis</taxon>
        <taxon>Chytridiomycota</taxon>
        <taxon>Chytridiomycota incertae sedis</taxon>
        <taxon>Neocallimastigomycetes</taxon>
        <taxon>Neocallimastigales</taxon>
        <taxon>Neocallimastigaceae</taxon>
        <taxon>Neocallimastix</taxon>
    </lineage>
</organism>
<keyword evidence="3" id="KW-1185">Reference proteome</keyword>
<dbReference type="EMBL" id="MCOG01000065">
    <property type="protein sequence ID" value="ORY58949.1"/>
    <property type="molecule type" value="Genomic_DNA"/>
</dbReference>
<sequence>MNYIKFFSIHTFLIILLLCSKCYTSCTNPEIFQNCINQVFDNPTDICYHQNCLDIINGSVSCSEPIFDIYKASLTLYCARDTNGDFCPYHSAIEKTYEYDNIYEALKNELALKEKVKDTCYIEKCKSILFTNIKAIILNSILLGDSHYEDINSNDLYNEFTSLCK</sequence>
<evidence type="ECO:0008006" key="4">
    <source>
        <dbReference type="Google" id="ProtNLM"/>
    </source>
</evidence>
<gene>
    <name evidence="2" type="ORF">LY90DRAFT_247773</name>
</gene>
<evidence type="ECO:0000256" key="1">
    <source>
        <dbReference type="SAM" id="SignalP"/>
    </source>
</evidence>